<dbReference type="Gramene" id="EOY20238">
    <property type="protein sequence ID" value="EOY20238"/>
    <property type="gene ID" value="TCM_045599"/>
</dbReference>
<sequence length="75" mass="8315">MPHLTHVSLIFGPASCHIIICTLNSCVSSPSSFIMQRVSLLLFIISAVHEPNITYIYIHTSPPVSHWTLVKIPCT</sequence>
<proteinExistence type="predicted"/>
<protein>
    <submittedName>
        <fullName evidence="1">Uncharacterized protein</fullName>
    </submittedName>
</protein>
<dbReference type="Proteomes" id="UP000026915">
    <property type="component" value="Chromosome 10"/>
</dbReference>
<evidence type="ECO:0000313" key="1">
    <source>
        <dbReference type="EMBL" id="EOY20238.1"/>
    </source>
</evidence>
<organism evidence="1 2">
    <name type="scientific">Theobroma cacao</name>
    <name type="common">Cacao</name>
    <name type="synonym">Cocoa</name>
    <dbReference type="NCBI Taxonomy" id="3641"/>
    <lineage>
        <taxon>Eukaryota</taxon>
        <taxon>Viridiplantae</taxon>
        <taxon>Streptophyta</taxon>
        <taxon>Embryophyta</taxon>
        <taxon>Tracheophyta</taxon>
        <taxon>Spermatophyta</taxon>
        <taxon>Magnoliopsida</taxon>
        <taxon>eudicotyledons</taxon>
        <taxon>Gunneridae</taxon>
        <taxon>Pentapetalae</taxon>
        <taxon>rosids</taxon>
        <taxon>malvids</taxon>
        <taxon>Malvales</taxon>
        <taxon>Malvaceae</taxon>
        <taxon>Byttnerioideae</taxon>
        <taxon>Theobroma</taxon>
    </lineage>
</organism>
<dbReference type="EMBL" id="CM001888">
    <property type="protein sequence ID" value="EOY20238.1"/>
    <property type="molecule type" value="Genomic_DNA"/>
</dbReference>
<reference evidence="1 2" key="1">
    <citation type="journal article" date="2013" name="Genome Biol.">
        <title>The genome sequence of the most widely cultivated cacao type and its use to identify candidate genes regulating pod color.</title>
        <authorList>
            <person name="Motamayor J.C."/>
            <person name="Mockaitis K."/>
            <person name="Schmutz J."/>
            <person name="Haiminen N."/>
            <person name="Iii D.L."/>
            <person name="Cornejo O."/>
            <person name="Findley S.D."/>
            <person name="Zheng P."/>
            <person name="Utro F."/>
            <person name="Royaert S."/>
            <person name="Saski C."/>
            <person name="Jenkins J."/>
            <person name="Podicheti R."/>
            <person name="Zhao M."/>
            <person name="Scheffler B.E."/>
            <person name="Stack J.C."/>
            <person name="Feltus F.A."/>
            <person name="Mustiga G.M."/>
            <person name="Amores F."/>
            <person name="Phillips W."/>
            <person name="Marelli J.P."/>
            <person name="May G.D."/>
            <person name="Shapiro H."/>
            <person name="Ma J."/>
            <person name="Bustamante C.D."/>
            <person name="Schnell R.J."/>
            <person name="Main D."/>
            <person name="Gilbert D."/>
            <person name="Parida L."/>
            <person name="Kuhn D.N."/>
        </authorList>
    </citation>
    <scope>NUCLEOTIDE SEQUENCE [LARGE SCALE GENOMIC DNA]</scope>
    <source>
        <strain evidence="2">cv. Matina 1-6</strain>
    </source>
</reference>
<gene>
    <name evidence="1" type="ORF">TCM_045599</name>
</gene>
<dbReference type="InParanoid" id="A0A061FTD6"/>
<keyword evidence="2" id="KW-1185">Reference proteome</keyword>
<dbReference type="HOGENOM" id="CLU_2676040_0_0_1"/>
<dbReference type="AlphaFoldDB" id="A0A061FTD6"/>
<evidence type="ECO:0000313" key="2">
    <source>
        <dbReference type="Proteomes" id="UP000026915"/>
    </source>
</evidence>
<name>A0A061FTD6_THECC</name>
<accession>A0A061FTD6</accession>